<feature type="transmembrane region" description="Helical" evidence="3">
    <location>
        <begin position="144"/>
        <end position="169"/>
    </location>
</feature>
<feature type="transmembrane region" description="Helical" evidence="3">
    <location>
        <begin position="114"/>
        <end position="138"/>
    </location>
</feature>
<accession>A0A923RQ16</accession>
<dbReference type="Pfam" id="PF02632">
    <property type="entry name" value="BioY"/>
    <property type="match status" value="1"/>
</dbReference>
<comment type="subcellular location">
    <subcellularLocation>
        <location evidence="2">Cell membrane</location>
        <topology evidence="2">Multi-pass membrane protein</topology>
    </subcellularLocation>
</comment>
<evidence type="ECO:0000313" key="4">
    <source>
        <dbReference type="EMBL" id="MBC5689099.1"/>
    </source>
</evidence>
<evidence type="ECO:0000256" key="1">
    <source>
        <dbReference type="ARBA" id="ARBA00010692"/>
    </source>
</evidence>
<dbReference type="AlphaFoldDB" id="A0A923RQ16"/>
<keyword evidence="2" id="KW-1003">Cell membrane</keyword>
<comment type="similarity">
    <text evidence="1 2">Belongs to the BioY family.</text>
</comment>
<dbReference type="RefSeq" id="WP_186875668.1">
    <property type="nucleotide sequence ID" value="NZ_JACOPF010000001.1"/>
</dbReference>
<gene>
    <name evidence="4" type="ORF">H8S37_09190</name>
</gene>
<evidence type="ECO:0000256" key="3">
    <source>
        <dbReference type="SAM" id="Phobius"/>
    </source>
</evidence>
<sequence>MKTTHTSTRTLTLTALMTAVLCIISPFTIPLPFSPVPLSLSTFGLYLSCFVLGVKKGSVSCLLYILIGAAGIPVFSSFGSGIGKIAGPTGGYLIGYLFLAIIGGFFAERFKGYLLLQLSGLLLGTIVCYLFGTVWLAFQMHLSFTSALAVGVIPYLPGDAVKITVAVFAGRRLQKILSRL</sequence>
<keyword evidence="3" id="KW-1133">Transmembrane helix</keyword>
<name>A0A923RQ16_9FIRM</name>
<feature type="transmembrane region" description="Helical" evidence="3">
    <location>
        <begin position="61"/>
        <end position="83"/>
    </location>
</feature>
<evidence type="ECO:0000256" key="2">
    <source>
        <dbReference type="PIRNR" id="PIRNR016661"/>
    </source>
</evidence>
<keyword evidence="5" id="KW-1185">Reference proteome</keyword>
<protein>
    <recommendedName>
        <fullName evidence="2">Biotin transporter</fullName>
    </recommendedName>
</protein>
<dbReference type="EMBL" id="JACOPF010000001">
    <property type="protein sequence ID" value="MBC5689099.1"/>
    <property type="molecule type" value="Genomic_DNA"/>
</dbReference>
<evidence type="ECO:0000313" key="5">
    <source>
        <dbReference type="Proteomes" id="UP000652477"/>
    </source>
</evidence>
<dbReference type="GO" id="GO:0015225">
    <property type="term" value="F:biotin transmembrane transporter activity"/>
    <property type="evidence" value="ECO:0007669"/>
    <property type="project" value="UniProtKB-UniRule"/>
</dbReference>
<dbReference type="Gene3D" id="1.10.1760.20">
    <property type="match status" value="1"/>
</dbReference>
<reference evidence="4" key="1">
    <citation type="submission" date="2020-08" db="EMBL/GenBank/DDBJ databases">
        <title>Genome public.</title>
        <authorList>
            <person name="Liu C."/>
            <person name="Sun Q."/>
        </authorList>
    </citation>
    <scope>NUCLEOTIDE SEQUENCE</scope>
    <source>
        <strain evidence="4">NSJ-55</strain>
    </source>
</reference>
<feature type="transmembrane region" description="Helical" evidence="3">
    <location>
        <begin position="35"/>
        <end position="54"/>
    </location>
</feature>
<feature type="transmembrane region" description="Helical" evidence="3">
    <location>
        <begin position="12"/>
        <end position="29"/>
    </location>
</feature>
<organism evidence="4 5">
    <name type="scientific">Mediterraneibacter hominis</name>
    <dbReference type="NCBI Taxonomy" id="2763054"/>
    <lineage>
        <taxon>Bacteria</taxon>
        <taxon>Bacillati</taxon>
        <taxon>Bacillota</taxon>
        <taxon>Clostridia</taxon>
        <taxon>Lachnospirales</taxon>
        <taxon>Lachnospiraceae</taxon>
        <taxon>Mediterraneibacter</taxon>
    </lineage>
</organism>
<keyword evidence="2" id="KW-0813">Transport</keyword>
<dbReference type="GO" id="GO:0005886">
    <property type="term" value="C:plasma membrane"/>
    <property type="evidence" value="ECO:0007669"/>
    <property type="project" value="UniProtKB-SubCell"/>
</dbReference>
<comment type="caution">
    <text evidence="4">The sequence shown here is derived from an EMBL/GenBank/DDBJ whole genome shotgun (WGS) entry which is preliminary data.</text>
</comment>
<dbReference type="PIRSF" id="PIRSF016661">
    <property type="entry name" value="BioY"/>
    <property type="match status" value="1"/>
</dbReference>
<feature type="transmembrane region" description="Helical" evidence="3">
    <location>
        <begin position="89"/>
        <end position="107"/>
    </location>
</feature>
<dbReference type="PANTHER" id="PTHR34295:SF1">
    <property type="entry name" value="BIOTIN TRANSPORTER BIOY"/>
    <property type="match status" value="1"/>
</dbReference>
<dbReference type="Proteomes" id="UP000652477">
    <property type="component" value="Unassembled WGS sequence"/>
</dbReference>
<proteinExistence type="inferred from homology"/>
<keyword evidence="2 3" id="KW-0472">Membrane</keyword>
<keyword evidence="3" id="KW-0812">Transmembrane</keyword>
<dbReference type="PANTHER" id="PTHR34295">
    <property type="entry name" value="BIOTIN TRANSPORTER BIOY"/>
    <property type="match status" value="1"/>
</dbReference>
<dbReference type="InterPro" id="IPR003784">
    <property type="entry name" value="BioY"/>
</dbReference>